<proteinExistence type="inferred from homology"/>
<dbReference type="AlphaFoldDB" id="A0A350H9C5"/>
<dbReference type="SUPFAM" id="SSF101821">
    <property type="entry name" value="Aminopeptidase/glucanase lid domain"/>
    <property type="match status" value="1"/>
</dbReference>
<evidence type="ECO:0000256" key="6">
    <source>
        <dbReference type="PIRNR" id="PIRNR001123"/>
    </source>
</evidence>
<keyword evidence="2 9" id="KW-0031">Aminopeptidase</keyword>
<reference evidence="9 10" key="1">
    <citation type="journal article" date="2018" name="Nat. Biotechnol.">
        <title>A standardized bacterial taxonomy based on genome phylogeny substantially revises the tree of life.</title>
        <authorList>
            <person name="Parks D.H."/>
            <person name="Chuvochina M."/>
            <person name="Waite D.W."/>
            <person name="Rinke C."/>
            <person name="Skarshewski A."/>
            <person name="Chaumeil P.A."/>
            <person name="Hugenholtz P."/>
        </authorList>
    </citation>
    <scope>NUCLEOTIDE SEQUENCE [LARGE SCALE GENOMIC DNA]</scope>
    <source>
        <strain evidence="9">UBA9956</strain>
    </source>
</reference>
<evidence type="ECO:0000313" key="10">
    <source>
        <dbReference type="Proteomes" id="UP000264062"/>
    </source>
</evidence>
<evidence type="ECO:0000256" key="3">
    <source>
        <dbReference type="ARBA" id="ARBA00022670"/>
    </source>
</evidence>
<feature type="binding site" evidence="8">
    <location>
        <position position="222"/>
    </location>
    <ligand>
        <name>Zn(2+)</name>
        <dbReference type="ChEBI" id="CHEBI:29105"/>
        <label>1</label>
    </ligand>
</feature>
<evidence type="ECO:0000256" key="8">
    <source>
        <dbReference type="PIRSR" id="PIRSR001123-2"/>
    </source>
</evidence>
<evidence type="ECO:0000313" key="9">
    <source>
        <dbReference type="EMBL" id="HAV92141.1"/>
    </source>
</evidence>
<dbReference type="Pfam" id="PF05343">
    <property type="entry name" value="Peptidase_M42"/>
    <property type="match status" value="1"/>
</dbReference>
<feature type="binding site" evidence="8">
    <location>
        <position position="171"/>
    </location>
    <ligand>
        <name>Zn(2+)</name>
        <dbReference type="ChEBI" id="CHEBI:29105"/>
        <label>2</label>
    </ligand>
</feature>
<comment type="similarity">
    <text evidence="1 6">Belongs to the peptidase M42 family.</text>
</comment>
<dbReference type="PANTHER" id="PTHR32481:SF5">
    <property type="entry name" value="ENDOGLUCANASE"/>
    <property type="match status" value="1"/>
</dbReference>
<keyword evidence="4 8" id="KW-0479">Metal-binding</keyword>
<evidence type="ECO:0000256" key="1">
    <source>
        <dbReference type="ARBA" id="ARBA00006272"/>
    </source>
</evidence>
<comment type="cofactor">
    <cofactor evidence="8">
        <name>a divalent metal cation</name>
        <dbReference type="ChEBI" id="CHEBI:60240"/>
    </cofactor>
    <text evidence="8">Binds 2 divalent metal cations per subunit.</text>
</comment>
<evidence type="ECO:0000256" key="7">
    <source>
        <dbReference type="PIRSR" id="PIRSR001123-1"/>
    </source>
</evidence>
<dbReference type="InterPro" id="IPR051464">
    <property type="entry name" value="Peptidase_M42_aminopept"/>
</dbReference>
<dbReference type="InterPro" id="IPR023367">
    <property type="entry name" value="Peptidase_M42_dom2"/>
</dbReference>
<comment type="caution">
    <text evidence="9">The sequence shown here is derived from an EMBL/GenBank/DDBJ whole genome shotgun (WGS) entry which is preliminary data.</text>
</comment>
<feature type="binding site" evidence="8">
    <location>
        <position position="200"/>
    </location>
    <ligand>
        <name>Zn(2+)</name>
        <dbReference type="ChEBI" id="CHEBI:29105"/>
        <label>2</label>
    </ligand>
</feature>
<evidence type="ECO:0000256" key="4">
    <source>
        <dbReference type="ARBA" id="ARBA00022723"/>
    </source>
</evidence>
<sequence>MNTLLKRLTEIHGVSGCEDSVREIIIEEIKPFCDSLKIDKMGNVIALKKGTGNNRKKIMLGAHMDEVGFMIKSIDENGSMKFMTAGSIDRRVLIGKRVLVGKERIPGAIIYKAVHNQRGEYEILPKIEQLCIDIGCNEKKETEKFVSVGDYAVFATEYEERGDIMKGKAFDDRFGCYAIIETFKSKYINDVYGAFFVQEEVGLRGSIVSTFSIEPDYAIVLEGTSAADMPHEKDEADFPKMQEGVVVTISDRTFFANKEFLSFVESVAKKNKIKYQFKQPMVGGTDAGMIHTAKCGIKTMVFAVPSRYIHSPVCYASMKDLLSMIELTKKTINNIK</sequence>
<dbReference type="GO" id="GO:0006508">
    <property type="term" value="P:proteolysis"/>
    <property type="evidence" value="ECO:0007669"/>
    <property type="project" value="UniProtKB-KW"/>
</dbReference>
<keyword evidence="5" id="KW-0378">Hydrolase</keyword>
<name>A0A350H9C5_UNCW3</name>
<feature type="binding site" evidence="8">
    <location>
        <position position="310"/>
    </location>
    <ligand>
        <name>Zn(2+)</name>
        <dbReference type="ChEBI" id="CHEBI:29105"/>
        <label>2</label>
    </ligand>
</feature>
<dbReference type="Proteomes" id="UP000264062">
    <property type="component" value="Unassembled WGS sequence"/>
</dbReference>
<dbReference type="Gene3D" id="2.40.30.40">
    <property type="entry name" value="Peptidase M42, domain 2"/>
    <property type="match status" value="1"/>
</dbReference>
<dbReference type="InterPro" id="IPR008007">
    <property type="entry name" value="Peptidase_M42"/>
</dbReference>
<dbReference type="SUPFAM" id="SSF53187">
    <property type="entry name" value="Zn-dependent exopeptidases"/>
    <property type="match status" value="1"/>
</dbReference>
<dbReference type="PANTHER" id="PTHR32481">
    <property type="entry name" value="AMINOPEPTIDASE"/>
    <property type="match status" value="1"/>
</dbReference>
<dbReference type="GO" id="GO:0046872">
    <property type="term" value="F:metal ion binding"/>
    <property type="evidence" value="ECO:0007669"/>
    <property type="project" value="UniProtKB-UniRule"/>
</dbReference>
<dbReference type="Gene3D" id="3.40.630.10">
    <property type="entry name" value="Zn peptidases"/>
    <property type="match status" value="1"/>
</dbReference>
<keyword evidence="3" id="KW-0645">Protease</keyword>
<dbReference type="GO" id="GO:0004177">
    <property type="term" value="F:aminopeptidase activity"/>
    <property type="evidence" value="ECO:0007669"/>
    <property type="project" value="UniProtKB-UniRule"/>
</dbReference>
<protein>
    <submittedName>
        <fullName evidence="9">Aminopeptidase</fullName>
    </submittedName>
</protein>
<organism evidence="9 10">
    <name type="scientific">candidate division WOR-3 bacterium</name>
    <dbReference type="NCBI Taxonomy" id="2052148"/>
    <lineage>
        <taxon>Bacteria</taxon>
        <taxon>Bacteria division WOR-3</taxon>
    </lineage>
</organism>
<dbReference type="EMBL" id="DMZY01000090">
    <property type="protein sequence ID" value="HAV92141.1"/>
    <property type="molecule type" value="Genomic_DNA"/>
</dbReference>
<accession>A0A350H9C5</accession>
<gene>
    <name evidence="9" type="ORF">DCW38_03055</name>
</gene>
<dbReference type="PIRSF" id="PIRSF001123">
    <property type="entry name" value="PepA_GA"/>
    <property type="match status" value="1"/>
</dbReference>
<evidence type="ECO:0000256" key="5">
    <source>
        <dbReference type="ARBA" id="ARBA00022801"/>
    </source>
</evidence>
<evidence type="ECO:0000256" key="2">
    <source>
        <dbReference type="ARBA" id="ARBA00022438"/>
    </source>
</evidence>
<feature type="binding site" evidence="8">
    <location>
        <position position="63"/>
    </location>
    <ligand>
        <name>Zn(2+)</name>
        <dbReference type="ChEBI" id="CHEBI:29105"/>
        <label>1</label>
    </ligand>
</feature>
<feature type="active site" description="Proton acceptor" evidence="7">
    <location>
        <position position="199"/>
    </location>
</feature>
<feature type="binding site" evidence="8">
    <location>
        <position position="171"/>
    </location>
    <ligand>
        <name>Zn(2+)</name>
        <dbReference type="ChEBI" id="CHEBI:29105"/>
        <label>1</label>
    </ligand>
</feature>